<protein>
    <recommendedName>
        <fullName evidence="3 9">Signal peptidase complex subunit 2</fullName>
    </recommendedName>
</protein>
<dbReference type="GO" id="GO:0005787">
    <property type="term" value="C:signal peptidase complex"/>
    <property type="evidence" value="ECO:0007669"/>
    <property type="project" value="UniProtKB-UniRule"/>
</dbReference>
<feature type="transmembrane region" description="Helical" evidence="9">
    <location>
        <begin position="61"/>
        <end position="78"/>
    </location>
</feature>
<reference evidence="11" key="1">
    <citation type="submission" date="2015-07" db="EMBL/GenBank/DDBJ databases">
        <title>Transcriptome Assembly of Anthurium amnicola.</title>
        <authorList>
            <person name="Suzuki J."/>
        </authorList>
    </citation>
    <scope>NUCLEOTIDE SEQUENCE</scope>
</reference>
<dbReference type="GO" id="GO:0006465">
    <property type="term" value="P:signal peptide processing"/>
    <property type="evidence" value="ECO:0007669"/>
    <property type="project" value="UniProtKB-UniRule"/>
</dbReference>
<dbReference type="GO" id="GO:0008233">
    <property type="term" value="F:peptidase activity"/>
    <property type="evidence" value="ECO:0007669"/>
    <property type="project" value="UniProtKB-UniRule"/>
</dbReference>
<keyword evidence="4 9" id="KW-0812">Transmembrane</keyword>
<dbReference type="AlphaFoldDB" id="A0A1D1YFT0"/>
<evidence type="ECO:0000256" key="1">
    <source>
        <dbReference type="ARBA" id="ARBA00004477"/>
    </source>
</evidence>
<evidence type="ECO:0000256" key="5">
    <source>
        <dbReference type="ARBA" id="ARBA00022824"/>
    </source>
</evidence>
<evidence type="ECO:0000256" key="8">
    <source>
        <dbReference type="ARBA" id="ARBA00045608"/>
    </source>
</evidence>
<evidence type="ECO:0000256" key="6">
    <source>
        <dbReference type="ARBA" id="ARBA00022989"/>
    </source>
</evidence>
<name>A0A1D1YFT0_9ARAE</name>
<evidence type="ECO:0000313" key="11">
    <source>
        <dbReference type="EMBL" id="JAT53499.1"/>
    </source>
</evidence>
<feature type="region of interest" description="Disordered" evidence="10">
    <location>
        <begin position="1"/>
        <end position="26"/>
    </location>
</feature>
<keyword evidence="6 9" id="KW-1133">Transmembrane helix</keyword>
<comment type="similarity">
    <text evidence="2 9">Belongs to the SPCS2 family.</text>
</comment>
<evidence type="ECO:0000256" key="9">
    <source>
        <dbReference type="RuleBase" id="RU368033"/>
    </source>
</evidence>
<feature type="non-terminal residue" evidence="11">
    <location>
        <position position="1"/>
    </location>
</feature>
<evidence type="ECO:0000256" key="4">
    <source>
        <dbReference type="ARBA" id="ARBA00022692"/>
    </source>
</evidence>
<gene>
    <name evidence="11" type="primary">At2g39960_6</name>
    <name evidence="11" type="ORF">g.125292</name>
</gene>
<dbReference type="Pfam" id="PF06703">
    <property type="entry name" value="SPC25"/>
    <property type="match status" value="1"/>
</dbReference>
<proteinExistence type="inferred from homology"/>
<evidence type="ECO:0000256" key="7">
    <source>
        <dbReference type="ARBA" id="ARBA00023136"/>
    </source>
</evidence>
<dbReference type="PANTHER" id="PTHR13085">
    <property type="entry name" value="MICROSOMAL SIGNAL PEPTIDASE 25 KDA SUBUNIT"/>
    <property type="match status" value="1"/>
</dbReference>
<dbReference type="InterPro" id="IPR009582">
    <property type="entry name" value="Spc2/SPCS2"/>
</dbReference>
<keyword evidence="5 9" id="KW-0256">Endoplasmic reticulum</keyword>
<sequence length="212" mass="23320">ERERETAGMANDISAGSSSTAGKNPKKANLLNQHSIKRLLDESVFEIVSSKGYPEDVRTSNLRLAIGTIIIAVALTAQFYPKKFPENRDFLVVCIGLCVVLNVLLLLVSYTKEKNAFLFTYPPPGSFHGTGLVVSSKLGKFSDMYTLMIASADAKSISANKPVQLKRSLTKWFTKDGILVEALFSKDVEKLIDDYVADGKSNLTEIEICCQF</sequence>
<organism evidence="11">
    <name type="scientific">Anthurium amnicola</name>
    <dbReference type="NCBI Taxonomy" id="1678845"/>
    <lineage>
        <taxon>Eukaryota</taxon>
        <taxon>Viridiplantae</taxon>
        <taxon>Streptophyta</taxon>
        <taxon>Embryophyta</taxon>
        <taxon>Tracheophyta</taxon>
        <taxon>Spermatophyta</taxon>
        <taxon>Magnoliopsida</taxon>
        <taxon>Liliopsida</taxon>
        <taxon>Araceae</taxon>
        <taxon>Pothoideae</taxon>
        <taxon>Potheae</taxon>
        <taxon>Anthurium</taxon>
    </lineage>
</organism>
<dbReference type="GO" id="GO:0045047">
    <property type="term" value="P:protein targeting to ER"/>
    <property type="evidence" value="ECO:0007669"/>
    <property type="project" value="TreeGrafter"/>
</dbReference>
<evidence type="ECO:0000256" key="10">
    <source>
        <dbReference type="SAM" id="MobiDB-lite"/>
    </source>
</evidence>
<dbReference type="EMBL" id="GDJX01014437">
    <property type="protein sequence ID" value="JAT53499.1"/>
    <property type="molecule type" value="Transcribed_RNA"/>
</dbReference>
<accession>A0A1D1YFT0</accession>
<evidence type="ECO:0000256" key="2">
    <source>
        <dbReference type="ARBA" id="ARBA00007324"/>
    </source>
</evidence>
<keyword evidence="7 9" id="KW-0472">Membrane</keyword>
<dbReference type="PANTHER" id="PTHR13085:SF0">
    <property type="entry name" value="SIGNAL PEPTIDASE COMPLEX SUBUNIT 2"/>
    <property type="match status" value="1"/>
</dbReference>
<comment type="subcellular location">
    <subcellularLocation>
        <location evidence="1 9">Endoplasmic reticulum membrane</location>
        <topology evidence="1 9">Multi-pass membrane protein</topology>
    </subcellularLocation>
</comment>
<evidence type="ECO:0000256" key="3">
    <source>
        <dbReference type="ARBA" id="ARBA00017057"/>
    </source>
</evidence>
<comment type="function">
    <text evidence="8 9">Component of the signal peptidase complex (SPC) which catalyzes the cleavage of N-terminal signal sequences from nascent proteins as they are translocated into the lumen of the endoplasmic reticulum. Enhances the enzymatic activity of SPC and facilitates the interactions between different components of the translocation site.</text>
</comment>
<feature type="transmembrane region" description="Helical" evidence="9">
    <location>
        <begin position="90"/>
        <end position="110"/>
    </location>
</feature>